<feature type="domain" description="Peptidase A2" evidence="10">
    <location>
        <begin position="1"/>
        <end position="12"/>
    </location>
</feature>
<accession>A0A7R8W174</accession>
<dbReference type="PANTHER" id="PTHR10766">
    <property type="entry name" value="TRANSMEMBRANE 9 SUPERFAMILY PROTEIN"/>
    <property type="match status" value="1"/>
</dbReference>
<organism evidence="11">
    <name type="scientific">Cyprideis torosa</name>
    <dbReference type="NCBI Taxonomy" id="163714"/>
    <lineage>
        <taxon>Eukaryota</taxon>
        <taxon>Metazoa</taxon>
        <taxon>Ecdysozoa</taxon>
        <taxon>Arthropoda</taxon>
        <taxon>Crustacea</taxon>
        <taxon>Oligostraca</taxon>
        <taxon>Ostracoda</taxon>
        <taxon>Podocopa</taxon>
        <taxon>Podocopida</taxon>
        <taxon>Cytherocopina</taxon>
        <taxon>Cytheroidea</taxon>
        <taxon>Cytherideidae</taxon>
        <taxon>Cyprideis</taxon>
    </lineage>
</organism>
<dbReference type="InterPro" id="IPR004240">
    <property type="entry name" value="EMP70"/>
</dbReference>
<dbReference type="AlphaFoldDB" id="A0A7R8W174"/>
<evidence type="ECO:0000256" key="3">
    <source>
        <dbReference type="ARBA" id="ARBA00005227"/>
    </source>
</evidence>
<dbReference type="InterPro" id="IPR012584">
    <property type="entry name" value="NOL11_N"/>
</dbReference>
<evidence type="ECO:0000313" key="11">
    <source>
        <dbReference type="EMBL" id="CAD7222910.1"/>
    </source>
</evidence>
<dbReference type="GO" id="GO:0016020">
    <property type="term" value="C:membrane"/>
    <property type="evidence" value="ECO:0007669"/>
    <property type="project" value="UniProtKB-SubCell"/>
</dbReference>
<dbReference type="GO" id="GO:0004190">
    <property type="term" value="F:aspartic-type endopeptidase activity"/>
    <property type="evidence" value="ECO:0007669"/>
    <property type="project" value="InterPro"/>
</dbReference>
<evidence type="ECO:0000256" key="2">
    <source>
        <dbReference type="ARBA" id="ARBA00004555"/>
    </source>
</evidence>
<dbReference type="GO" id="GO:0072657">
    <property type="term" value="P:protein localization to membrane"/>
    <property type="evidence" value="ECO:0007669"/>
    <property type="project" value="TreeGrafter"/>
</dbReference>
<keyword evidence="4" id="KW-0812">Transmembrane</keyword>
<dbReference type="InterPro" id="IPR001995">
    <property type="entry name" value="Peptidase_A2_cat"/>
</dbReference>
<proteinExistence type="inferred from homology"/>
<comment type="similarity">
    <text evidence="3">Belongs to the nonaspanin (TM9SF) (TC 9.A.2) family.</text>
</comment>
<evidence type="ECO:0000256" key="7">
    <source>
        <dbReference type="ARBA" id="ARBA00023034"/>
    </source>
</evidence>
<keyword evidence="6" id="KW-1133">Transmembrane helix</keyword>
<dbReference type="EMBL" id="OB660121">
    <property type="protein sequence ID" value="CAD7222910.1"/>
    <property type="molecule type" value="Genomic_DNA"/>
</dbReference>
<comment type="subcellular location">
    <subcellularLocation>
        <location evidence="2">Golgi apparatus</location>
    </subcellularLocation>
    <subcellularLocation>
        <location evidence="1">Membrane</location>
        <topology evidence="1">Multi-pass membrane protein</topology>
    </subcellularLocation>
</comment>
<dbReference type="GO" id="GO:0006508">
    <property type="term" value="P:proteolysis"/>
    <property type="evidence" value="ECO:0007669"/>
    <property type="project" value="InterPro"/>
</dbReference>
<sequence length="1147" mass="129283">MDTGADVTVLKESMNELGLSELIIASKWQLKGPDGNRLLPSFMASVLSPFTLVSSVEEDVLGICFLVPSSGCEAVDDRILVTTTKTASVHSLRSRKVLESWNLRSLQAFACRSLYSRSTSEFLALVRDIPADSVFLVTWSQEDKDIQKRKKHKFASPLHSLLLPLHWGKNCGEDCSDVFLLFQDGMCLPYSADTVARRSELESSGAVAGSEIVDVVVMYDKEEADGIALDSVYRWDVLRAVGGIGGKKVLELTSFVSSSSAAVSSARLPFSLSSENNVLSRALGRGKVIVIDDKNGTIETWKSDHPHIHTTIAALSKDILLRGCSVVVLGTEFVALLGKKRDDEQMTIVQTYSLRHFSLPLARRTLRPPVSSASPLRLWYDGSRHMLATFGRSLACLEVSLERRPLSKLLGFKRKDGNVRQEIKLIEWKLGNDHALSLLKKVIKAIEESRYQYQDTCPLLDLVTALLDAHGTSLLLTEKEETKNALIDAKGRVSELLEFWGQFSSTVISILRTSFTMHGRVVHFMLLLFYESSVSAFIPLGLSPVVYKYGDTIEVKAVSLTSARSQLPHRYYSLPFCSTNGKPVYKAENLGEILRGDRIVSTPYSVKMGVDEGCRVLCNSSKIPGLWSLKEVEELASRIQDEYYVNLQIDNLPSATKIQIAGNEGDQIELGYPLGSSGDKPGEIFINNYLKFKLKYNTKDRINYYVVGFEIEAHSVALSELKYNTDKKDALECIVPENPRPLLVPNDPMPILFLYSVHWEASNTDWSSRWNVYLNLKDTQIHWFSVMNSVIVILFLSGILTMILVRTLRRDISQYNSEDDEMREDTLEEMGWKLLHGDVFRPPRYRRLFCALFGSGIQVACMTIVTIFFTMLGILSPTSRGTIVTAAIFLYAFMGAVSGYFSARLYRTMKGSDWKKTALWTATLYPGVVFIAGFVLNFFLIGESSSGAVPFSTMISLLCIWLGVSFPLVFLGSYFGYRKKPFTHPVRTNQIPRQIPDQPWYMKLVFCMLAAGILPFGAMFIELFFLFSAIWENQIYFLFGFLFLVIVILIVSVSQIAIVLVYFQLCKEDYNWWWRSFLISGGSSVYLFAFSWLYFNSKLDITEFVPIILYFGYTTLMVFTFWLFTCTVGFLASYIFVRKIYSAVKID</sequence>
<keyword evidence="8" id="KW-0472">Membrane</keyword>
<reference evidence="11" key="1">
    <citation type="submission" date="2020-11" db="EMBL/GenBank/DDBJ databases">
        <authorList>
            <person name="Tran Van P."/>
        </authorList>
    </citation>
    <scope>NUCLEOTIDE SEQUENCE</scope>
</reference>
<dbReference type="OrthoDB" id="1666796at2759"/>
<evidence type="ECO:0000256" key="8">
    <source>
        <dbReference type="ARBA" id="ARBA00023136"/>
    </source>
</evidence>
<keyword evidence="7" id="KW-0333">Golgi apparatus</keyword>
<gene>
    <name evidence="11" type="ORF">CTOB1V02_LOCUS906</name>
</gene>
<dbReference type="PROSITE" id="PS50175">
    <property type="entry name" value="ASP_PROT_RETROV"/>
    <property type="match status" value="1"/>
</dbReference>
<dbReference type="PANTHER" id="PTHR10766:SF55">
    <property type="entry name" value="TRANSMEMBRANE 9 SUPERFAMILY MEMBER 4"/>
    <property type="match status" value="1"/>
</dbReference>
<evidence type="ECO:0000256" key="4">
    <source>
        <dbReference type="ARBA" id="ARBA00022692"/>
    </source>
</evidence>
<dbReference type="GO" id="GO:0005634">
    <property type="term" value="C:nucleus"/>
    <property type="evidence" value="ECO:0007669"/>
    <property type="project" value="InterPro"/>
</dbReference>
<protein>
    <recommendedName>
        <fullName evidence="9">Transmembrane 9 superfamily member 4</fullName>
    </recommendedName>
</protein>
<dbReference type="Pfam" id="PF02990">
    <property type="entry name" value="EMP70"/>
    <property type="match status" value="1"/>
</dbReference>
<evidence type="ECO:0000256" key="5">
    <source>
        <dbReference type="ARBA" id="ARBA00022729"/>
    </source>
</evidence>
<dbReference type="Pfam" id="PF08168">
    <property type="entry name" value="NOL11_N"/>
    <property type="match status" value="1"/>
</dbReference>
<dbReference type="GO" id="GO:0005794">
    <property type="term" value="C:Golgi apparatus"/>
    <property type="evidence" value="ECO:0007669"/>
    <property type="project" value="UniProtKB-SubCell"/>
</dbReference>
<keyword evidence="5" id="KW-0732">Signal</keyword>
<evidence type="ECO:0000256" key="6">
    <source>
        <dbReference type="ARBA" id="ARBA00022989"/>
    </source>
</evidence>
<evidence type="ECO:0000256" key="1">
    <source>
        <dbReference type="ARBA" id="ARBA00004141"/>
    </source>
</evidence>
<evidence type="ECO:0000256" key="9">
    <source>
        <dbReference type="ARBA" id="ARBA00039534"/>
    </source>
</evidence>
<evidence type="ECO:0000259" key="10">
    <source>
        <dbReference type="PROSITE" id="PS50175"/>
    </source>
</evidence>
<name>A0A7R8W174_9CRUS</name>